<sequence>MGVLIQRPVTALIGARAELSERATASPDADSRARRAAWWP</sequence>
<comment type="caution">
    <text evidence="2">The sequence shown here is derived from an EMBL/GenBank/DDBJ whole genome shotgun (WGS) entry which is preliminary data.</text>
</comment>
<accession>A0ABU9BJ42</accession>
<proteinExistence type="predicted"/>
<dbReference type="EMBL" id="JBBUTG010000002">
    <property type="protein sequence ID" value="MEK8029993.1"/>
    <property type="molecule type" value="Genomic_DNA"/>
</dbReference>
<evidence type="ECO:0000313" key="2">
    <source>
        <dbReference type="EMBL" id="MEK8029993.1"/>
    </source>
</evidence>
<feature type="region of interest" description="Disordered" evidence="1">
    <location>
        <begin position="20"/>
        <end position="40"/>
    </location>
</feature>
<dbReference type="Proteomes" id="UP001371218">
    <property type="component" value="Unassembled WGS sequence"/>
</dbReference>
<evidence type="ECO:0000313" key="3">
    <source>
        <dbReference type="Proteomes" id="UP001371218"/>
    </source>
</evidence>
<dbReference type="RefSeq" id="WP_341424355.1">
    <property type="nucleotide sequence ID" value="NZ_JBBUTG010000002.1"/>
</dbReference>
<name>A0ABU9BJ42_9BURK</name>
<evidence type="ECO:0000256" key="1">
    <source>
        <dbReference type="SAM" id="MobiDB-lite"/>
    </source>
</evidence>
<gene>
    <name evidence="2" type="ORF">AACH06_04085</name>
</gene>
<organism evidence="2 3">
    <name type="scientific">Ideonella lacteola</name>
    <dbReference type="NCBI Taxonomy" id="2984193"/>
    <lineage>
        <taxon>Bacteria</taxon>
        <taxon>Pseudomonadati</taxon>
        <taxon>Pseudomonadota</taxon>
        <taxon>Betaproteobacteria</taxon>
        <taxon>Burkholderiales</taxon>
        <taxon>Sphaerotilaceae</taxon>
        <taxon>Ideonella</taxon>
    </lineage>
</organism>
<protein>
    <submittedName>
        <fullName evidence="2">Uncharacterized protein</fullName>
    </submittedName>
</protein>
<keyword evidence="3" id="KW-1185">Reference proteome</keyword>
<reference evidence="2 3" key="1">
    <citation type="submission" date="2024-04" db="EMBL/GenBank/DDBJ databases">
        <title>Novel species of the genus Ideonella isolated from streams.</title>
        <authorList>
            <person name="Lu H."/>
        </authorList>
    </citation>
    <scope>NUCLEOTIDE SEQUENCE [LARGE SCALE GENOMIC DNA]</scope>
    <source>
        <strain evidence="2 3">DXS29W</strain>
    </source>
</reference>